<dbReference type="Proteomes" id="UP000030161">
    <property type="component" value="Unassembled WGS sequence"/>
</dbReference>
<keyword evidence="3" id="KW-0687">Ribonucleoprotein</keyword>
<sequence>MIRSLFNGIRLVKPNNTNINGITRPITSYMNSINSNIPILKNHNINNNNNNLSSFNQVRHSSLNQIQKYKHYDPIKPNVTKSPDLDNNPFKKGVVLRIMILKPKKPNSALRKCARVRLTNGNVISALIPGEGHNLQEHHVVLVRGGRVQDVPGVKYHLVRGAFDLVGVANRASSRSKYGAKKPKQ</sequence>
<name>A0AB34Q2A5_CANAX</name>
<dbReference type="InterPro" id="IPR012340">
    <property type="entry name" value="NA-bd_OB-fold"/>
</dbReference>
<keyword evidence="2 4" id="KW-0689">Ribosomal protein</keyword>
<dbReference type="SUPFAM" id="SSF50249">
    <property type="entry name" value="Nucleic acid-binding proteins"/>
    <property type="match status" value="1"/>
</dbReference>
<dbReference type="CDD" id="cd03368">
    <property type="entry name" value="Ribosomal_S12"/>
    <property type="match status" value="1"/>
</dbReference>
<evidence type="ECO:0000313" key="4">
    <source>
        <dbReference type="EMBL" id="KGR21626.1"/>
    </source>
</evidence>
<dbReference type="Gene3D" id="2.40.50.140">
    <property type="entry name" value="Nucleic acid-binding proteins"/>
    <property type="match status" value="1"/>
</dbReference>
<dbReference type="PROSITE" id="PS00055">
    <property type="entry name" value="RIBOSOMAL_S12"/>
    <property type="match status" value="1"/>
</dbReference>
<comment type="caution">
    <text evidence="4">The sequence shown here is derived from an EMBL/GenBank/DDBJ whole genome shotgun (WGS) entry which is preliminary data.</text>
</comment>
<evidence type="ECO:0000313" key="5">
    <source>
        <dbReference type="Proteomes" id="UP000030161"/>
    </source>
</evidence>
<dbReference type="GO" id="GO:0015935">
    <property type="term" value="C:small ribosomal subunit"/>
    <property type="evidence" value="ECO:0007669"/>
    <property type="project" value="InterPro"/>
</dbReference>
<gene>
    <name evidence="4" type="ORF">MG3_00633</name>
</gene>
<dbReference type="AlphaFoldDB" id="A0AB34Q2A5"/>
<evidence type="ECO:0000256" key="1">
    <source>
        <dbReference type="ARBA" id="ARBA00005657"/>
    </source>
</evidence>
<evidence type="ECO:0000256" key="3">
    <source>
        <dbReference type="ARBA" id="ARBA00023274"/>
    </source>
</evidence>
<protein>
    <submittedName>
        <fullName evidence="4">Ribosomal protein S12</fullName>
    </submittedName>
</protein>
<dbReference type="GO" id="GO:0003735">
    <property type="term" value="F:structural constituent of ribosome"/>
    <property type="evidence" value="ECO:0007669"/>
    <property type="project" value="InterPro"/>
</dbReference>
<dbReference type="FunFam" id="2.40.50.140:FF:000099">
    <property type="entry name" value="Ribosomal protein S12, mitochondrial"/>
    <property type="match status" value="1"/>
</dbReference>
<dbReference type="EMBL" id="AJIX01000003">
    <property type="protein sequence ID" value="KGR21626.1"/>
    <property type="molecule type" value="Genomic_DNA"/>
</dbReference>
<evidence type="ECO:0000256" key="2">
    <source>
        <dbReference type="ARBA" id="ARBA00022980"/>
    </source>
</evidence>
<dbReference type="InterPro" id="IPR006032">
    <property type="entry name" value="Ribosomal_uS12"/>
</dbReference>
<proteinExistence type="inferred from homology"/>
<comment type="similarity">
    <text evidence="1">Belongs to the universal ribosomal protein uS12 family.</text>
</comment>
<organism evidence="4 5">
    <name type="scientific">Candida albicans P78048</name>
    <dbReference type="NCBI Taxonomy" id="1094989"/>
    <lineage>
        <taxon>Eukaryota</taxon>
        <taxon>Fungi</taxon>
        <taxon>Dikarya</taxon>
        <taxon>Ascomycota</taxon>
        <taxon>Saccharomycotina</taxon>
        <taxon>Pichiomycetes</taxon>
        <taxon>Debaryomycetaceae</taxon>
        <taxon>Candida/Lodderomyces clade</taxon>
        <taxon>Candida</taxon>
    </lineage>
</organism>
<dbReference type="Pfam" id="PF00164">
    <property type="entry name" value="Ribosom_S12_S23"/>
    <property type="match status" value="1"/>
</dbReference>
<dbReference type="GO" id="GO:0006412">
    <property type="term" value="P:translation"/>
    <property type="evidence" value="ECO:0007669"/>
    <property type="project" value="InterPro"/>
</dbReference>
<dbReference type="NCBIfam" id="TIGR00981">
    <property type="entry name" value="rpsL_bact"/>
    <property type="match status" value="1"/>
</dbReference>
<dbReference type="InterPro" id="IPR005679">
    <property type="entry name" value="Ribosomal_uS12_bac"/>
</dbReference>
<accession>A0AB34Q2A5</accession>
<reference evidence="4 5" key="1">
    <citation type="submission" date="2013-12" db="EMBL/GenBank/DDBJ databases">
        <title>The Genome Sequence of Candida albicans P78048.</title>
        <authorList>
            <consortium name="The Broad Institute Genome Sequencing Platform"/>
            <consortium name="The Broad Institute Genome Sequencing Center for Infectious Disease"/>
            <person name="Cuomo C."/>
            <person name="Bennett R."/>
            <person name="Hirakawa M."/>
            <person name="Noverr M."/>
            <person name="Mitchell A."/>
            <person name="Young S.K."/>
            <person name="Zeng Q."/>
            <person name="Gargeya S."/>
            <person name="Fitzgerald M."/>
            <person name="Abouelleil A."/>
            <person name="Alvarado L."/>
            <person name="Berlin A.M."/>
            <person name="Chapman S.B."/>
            <person name="Dewar J."/>
            <person name="Goldberg J."/>
            <person name="Griggs A."/>
            <person name="Gujja S."/>
            <person name="Hansen M."/>
            <person name="Howarth C."/>
            <person name="Imamovic A."/>
            <person name="Larimer J."/>
            <person name="McCowan C."/>
            <person name="Murphy C."/>
            <person name="Pearson M."/>
            <person name="Priest M."/>
            <person name="Roberts A."/>
            <person name="Saif S."/>
            <person name="Shea T."/>
            <person name="Sykes S."/>
            <person name="Wortman J."/>
            <person name="Nusbaum C."/>
            <person name="Birren B."/>
        </authorList>
    </citation>
    <scope>NUCLEOTIDE SEQUENCE [LARGE SCALE GENOMIC DNA]</scope>
    <source>
        <strain evidence="4 5">P78048</strain>
    </source>
</reference>
<dbReference type="PANTHER" id="PTHR11652">
    <property type="entry name" value="30S RIBOSOMAL PROTEIN S12 FAMILY MEMBER"/>
    <property type="match status" value="1"/>
</dbReference>
<dbReference type="PRINTS" id="PR01034">
    <property type="entry name" value="RIBOSOMALS12"/>
</dbReference>